<organism evidence="2">
    <name type="scientific">Solanum chilense</name>
    <name type="common">Tomato</name>
    <name type="synonym">Lycopersicon chilense</name>
    <dbReference type="NCBI Taxonomy" id="4083"/>
    <lineage>
        <taxon>Eukaryota</taxon>
        <taxon>Viridiplantae</taxon>
        <taxon>Streptophyta</taxon>
        <taxon>Embryophyta</taxon>
        <taxon>Tracheophyta</taxon>
        <taxon>Spermatophyta</taxon>
        <taxon>Magnoliopsida</taxon>
        <taxon>eudicotyledons</taxon>
        <taxon>Gunneridae</taxon>
        <taxon>Pentapetalae</taxon>
        <taxon>asterids</taxon>
        <taxon>lamiids</taxon>
        <taxon>Solanales</taxon>
        <taxon>Solanaceae</taxon>
        <taxon>Solanoideae</taxon>
        <taxon>Solaneae</taxon>
        <taxon>Solanum</taxon>
        <taxon>Solanum subgen. Lycopersicon</taxon>
    </lineage>
</organism>
<gene>
    <name evidence="2" type="ORF">EJD97_004637</name>
</gene>
<protein>
    <recommendedName>
        <fullName evidence="3">CCHC-type domain-containing protein</fullName>
    </recommendedName>
</protein>
<evidence type="ECO:0008006" key="3">
    <source>
        <dbReference type="Google" id="ProtNLM"/>
    </source>
</evidence>
<accession>A0A6N2BR84</accession>
<comment type="caution">
    <text evidence="2">The sequence shown here is derived from an EMBL/GenBank/DDBJ whole genome shotgun (WGS) entry which is preliminary data.</text>
</comment>
<sequence length="184" mass="20854">MNTRRIAARILDEEIANVGVPPRGNQVPHFEEVANDDQAREKAELPLTNSKMWPRPGSFLGRRGKPKWRNSAIFVKEKRKGLRGRVGMPKGQCGSSKGRLDIQDKPRFKKRFSNQIPTKFPKAQDDRVSNPMSQNGKGTSSTNKKPTCGNCGKKHYGDCLFRTNIYFWCRKSGHKVRDCPNLKG</sequence>
<evidence type="ECO:0000313" key="2">
    <source>
        <dbReference type="EMBL" id="TMW98012.1"/>
    </source>
</evidence>
<feature type="region of interest" description="Disordered" evidence="1">
    <location>
        <begin position="121"/>
        <end position="147"/>
    </location>
</feature>
<proteinExistence type="predicted"/>
<dbReference type="EMBL" id="RXGB01001662">
    <property type="protein sequence ID" value="TMW98012.1"/>
    <property type="molecule type" value="Genomic_DNA"/>
</dbReference>
<evidence type="ECO:0000256" key="1">
    <source>
        <dbReference type="SAM" id="MobiDB-lite"/>
    </source>
</evidence>
<feature type="compositionally biased region" description="Polar residues" evidence="1">
    <location>
        <begin position="130"/>
        <end position="145"/>
    </location>
</feature>
<dbReference type="AlphaFoldDB" id="A0A6N2BR84"/>
<name>A0A6N2BR84_SOLCI</name>
<reference evidence="2" key="1">
    <citation type="submission" date="2019-05" db="EMBL/GenBank/DDBJ databases">
        <title>The de novo reference genome and transcriptome assemblies of the wild tomato species Solanum chilense.</title>
        <authorList>
            <person name="Stam R."/>
            <person name="Nosenko T."/>
            <person name="Hoerger A.C."/>
            <person name="Stephan W."/>
            <person name="Seidel M.A."/>
            <person name="Kuhn J.M.M."/>
            <person name="Haberer G."/>
            <person name="Tellier A."/>
        </authorList>
    </citation>
    <scope>NUCLEOTIDE SEQUENCE</scope>
    <source>
        <tissue evidence="2">Mature leaves</tissue>
    </source>
</reference>